<feature type="compositionally biased region" description="Low complexity" evidence="1">
    <location>
        <begin position="75"/>
        <end position="87"/>
    </location>
</feature>
<proteinExistence type="predicted"/>
<feature type="region of interest" description="Disordered" evidence="1">
    <location>
        <begin position="60"/>
        <end position="109"/>
    </location>
</feature>
<dbReference type="Proteomes" id="UP000275078">
    <property type="component" value="Unassembled WGS sequence"/>
</dbReference>
<protein>
    <recommendedName>
        <fullName evidence="2">F-box domain-containing protein</fullName>
    </recommendedName>
</protein>
<evidence type="ECO:0000313" key="3">
    <source>
        <dbReference type="EMBL" id="RPA80797.1"/>
    </source>
</evidence>
<dbReference type="EMBL" id="ML119684">
    <property type="protein sequence ID" value="RPA80797.1"/>
    <property type="molecule type" value="Genomic_DNA"/>
</dbReference>
<dbReference type="PROSITE" id="PS50181">
    <property type="entry name" value="FBOX"/>
    <property type="match status" value="1"/>
</dbReference>
<feature type="domain" description="F-box" evidence="2">
    <location>
        <begin position="113"/>
        <end position="163"/>
    </location>
</feature>
<sequence length="383" mass="44191">MRTKWGRYGVEKSMIWNAISPVFSLSCMYAEGTVTLVRMIGSETGSTALMMVETRASASRVNAASVSKKRKQPDTTTSTPSSTSTARPTKRSRKHKSKNKNKNKNKDQDKIRSFRLLDLPVELVQTVLSHIDNPLTYLTLYTLNSRIQDIAKDPQTRHMFAKTWFASHCNDDKAHAPKLYEYIARYLRRHCKTDTCQTKNTSERFDVVFQKDRKAQDDMHNAMMINEARYIMVWEMGTDLEDDDDDEDPTSMLPKCTLPEPFTWIWHLMDEVKYLLPDEMKKTKWLERYRERLVEVTEVPEGKPWTVHNAVLDVEDVVLAFYMYLEYRKYGALIKANRTMKQHQDRGSLYAWRAMRDKAAVLATGGPGQAGPGLYPYGPGLGF</sequence>
<accession>A0A3N4I5R6</accession>
<name>A0A3N4I5R6_ASCIM</name>
<dbReference type="AlphaFoldDB" id="A0A3N4I5R6"/>
<dbReference type="InterPro" id="IPR001810">
    <property type="entry name" value="F-box_dom"/>
</dbReference>
<evidence type="ECO:0000259" key="2">
    <source>
        <dbReference type="PROSITE" id="PS50181"/>
    </source>
</evidence>
<reference evidence="3 4" key="1">
    <citation type="journal article" date="2018" name="Nat. Ecol. Evol.">
        <title>Pezizomycetes genomes reveal the molecular basis of ectomycorrhizal truffle lifestyle.</title>
        <authorList>
            <person name="Murat C."/>
            <person name="Payen T."/>
            <person name="Noel B."/>
            <person name="Kuo A."/>
            <person name="Morin E."/>
            <person name="Chen J."/>
            <person name="Kohler A."/>
            <person name="Krizsan K."/>
            <person name="Balestrini R."/>
            <person name="Da Silva C."/>
            <person name="Montanini B."/>
            <person name="Hainaut M."/>
            <person name="Levati E."/>
            <person name="Barry K.W."/>
            <person name="Belfiori B."/>
            <person name="Cichocki N."/>
            <person name="Clum A."/>
            <person name="Dockter R.B."/>
            <person name="Fauchery L."/>
            <person name="Guy J."/>
            <person name="Iotti M."/>
            <person name="Le Tacon F."/>
            <person name="Lindquist E.A."/>
            <person name="Lipzen A."/>
            <person name="Malagnac F."/>
            <person name="Mello A."/>
            <person name="Molinier V."/>
            <person name="Miyauchi S."/>
            <person name="Poulain J."/>
            <person name="Riccioni C."/>
            <person name="Rubini A."/>
            <person name="Sitrit Y."/>
            <person name="Splivallo R."/>
            <person name="Traeger S."/>
            <person name="Wang M."/>
            <person name="Zifcakova L."/>
            <person name="Wipf D."/>
            <person name="Zambonelli A."/>
            <person name="Paolocci F."/>
            <person name="Nowrousian M."/>
            <person name="Ottonello S."/>
            <person name="Baldrian P."/>
            <person name="Spatafora J.W."/>
            <person name="Henrissat B."/>
            <person name="Nagy L.G."/>
            <person name="Aury J.M."/>
            <person name="Wincker P."/>
            <person name="Grigoriev I.V."/>
            <person name="Bonfante P."/>
            <person name="Martin F.M."/>
        </authorList>
    </citation>
    <scope>NUCLEOTIDE SEQUENCE [LARGE SCALE GENOMIC DNA]</scope>
    <source>
        <strain evidence="3 4">RN42</strain>
    </source>
</reference>
<feature type="compositionally biased region" description="Basic residues" evidence="1">
    <location>
        <begin position="88"/>
        <end position="103"/>
    </location>
</feature>
<evidence type="ECO:0000313" key="4">
    <source>
        <dbReference type="Proteomes" id="UP000275078"/>
    </source>
</evidence>
<keyword evidence="4" id="KW-1185">Reference proteome</keyword>
<organism evidence="3 4">
    <name type="scientific">Ascobolus immersus RN42</name>
    <dbReference type="NCBI Taxonomy" id="1160509"/>
    <lineage>
        <taxon>Eukaryota</taxon>
        <taxon>Fungi</taxon>
        <taxon>Dikarya</taxon>
        <taxon>Ascomycota</taxon>
        <taxon>Pezizomycotina</taxon>
        <taxon>Pezizomycetes</taxon>
        <taxon>Pezizales</taxon>
        <taxon>Ascobolaceae</taxon>
        <taxon>Ascobolus</taxon>
    </lineage>
</organism>
<gene>
    <name evidence="3" type="ORF">BJ508DRAFT_326893</name>
</gene>
<dbReference type="PROSITE" id="PS51257">
    <property type="entry name" value="PROKAR_LIPOPROTEIN"/>
    <property type="match status" value="1"/>
</dbReference>
<evidence type="ECO:0000256" key="1">
    <source>
        <dbReference type="SAM" id="MobiDB-lite"/>
    </source>
</evidence>